<dbReference type="GO" id="GO:0005684">
    <property type="term" value="C:U2-type spliceosomal complex"/>
    <property type="evidence" value="ECO:0007669"/>
    <property type="project" value="TreeGrafter"/>
</dbReference>
<evidence type="ECO:0000256" key="9">
    <source>
        <dbReference type="SAM" id="MobiDB-lite"/>
    </source>
</evidence>
<evidence type="ECO:0000256" key="5">
    <source>
        <dbReference type="ARBA" id="ARBA00023054"/>
    </source>
</evidence>
<dbReference type="PANTHER" id="PTHR16196">
    <property type="entry name" value="CELL CYCLE CONTROL PROTEIN CWF25"/>
    <property type="match status" value="1"/>
</dbReference>
<feature type="compositionally biased region" description="Basic and acidic residues" evidence="9">
    <location>
        <begin position="126"/>
        <end position="151"/>
    </location>
</feature>
<evidence type="ECO:0000256" key="1">
    <source>
        <dbReference type="ARBA" id="ARBA00004123"/>
    </source>
</evidence>
<keyword evidence="5 8" id="KW-0175">Coiled coil</keyword>
<dbReference type="EMBL" id="NBIV01000252">
    <property type="protein sequence ID" value="PXF40899.1"/>
    <property type="molecule type" value="Genomic_DNA"/>
</dbReference>
<keyword evidence="3" id="KW-0507">mRNA processing</keyword>
<reference evidence="11 12" key="1">
    <citation type="journal article" date="2018" name="Mol. Biol. Evol.">
        <title>Analysis of the draft genome of the red seaweed Gracilariopsis chorda provides insights into genome size evolution in Rhodophyta.</title>
        <authorList>
            <person name="Lee J."/>
            <person name="Yang E.C."/>
            <person name="Graf L."/>
            <person name="Yang J.H."/>
            <person name="Qiu H."/>
            <person name="Zel Zion U."/>
            <person name="Chan C.X."/>
            <person name="Stephens T.G."/>
            <person name="Weber A.P.M."/>
            <person name="Boo G.H."/>
            <person name="Boo S.M."/>
            <person name="Kim K.M."/>
            <person name="Shin Y."/>
            <person name="Jung M."/>
            <person name="Lee S.J."/>
            <person name="Yim H.S."/>
            <person name="Lee J.H."/>
            <person name="Bhattacharya D."/>
            <person name="Yoon H.S."/>
        </authorList>
    </citation>
    <scope>NUCLEOTIDE SEQUENCE [LARGE SCALE GENOMIC DNA]</scope>
    <source>
        <strain evidence="11 12">SKKU-2015</strain>
        <tissue evidence="11">Whole body</tissue>
    </source>
</reference>
<feature type="region of interest" description="Disordered" evidence="9">
    <location>
        <begin position="111"/>
        <end position="317"/>
    </location>
</feature>
<feature type="domain" description="CBF1-interacting co-repressor CIR N-terminal" evidence="10">
    <location>
        <begin position="11"/>
        <end position="47"/>
    </location>
</feature>
<proteinExistence type="inferred from homology"/>
<comment type="similarity">
    <text evidence="2">Belongs to the CWC25 family.</text>
</comment>
<protein>
    <submittedName>
        <fullName evidence="11">Pre-mRNA-splicing factor cwf25</fullName>
    </submittedName>
</protein>
<evidence type="ECO:0000313" key="12">
    <source>
        <dbReference type="Proteomes" id="UP000247409"/>
    </source>
</evidence>
<dbReference type="InterPro" id="IPR051376">
    <property type="entry name" value="CWC25_splicing_factor"/>
</dbReference>
<sequence>MSALKFLSKKSWHTANIKNNEKVWLKEQEEAREKSRIEELRKQIEEERKLKEAEDLEIKSGRLDPQQLLKRRRMNWMYEFGPSQSEAVKEEEKEKKHEEVLTGQKEVTLKTLEEEKEATAPSMIDIETKMREDPLLEMRRNRAEMARERRLLGFYSSKSSTAAERSDKLRRKQQRQAAREERRRQREARRALLSRKTEKDERSIDRERLPARSALGQNTAPSSGTRDIPSRDEDKRYGLLVPKQGSGVEVSKEFVPRRRRFDQPPSADAPTTSGEHGTRDMEPRRRRFDQPLSAGRKRKRFDEPPPELFGTDRRSYHTEWDEKLNQMRQDAELVHLRRKSRIGGYHAAGKRNTLER</sequence>
<dbReference type="AlphaFoldDB" id="A0A2V3IFM9"/>
<dbReference type="OrthoDB" id="21123at2759"/>
<feature type="compositionally biased region" description="Polar residues" evidence="9">
    <location>
        <begin position="215"/>
        <end position="225"/>
    </location>
</feature>
<keyword evidence="7" id="KW-0539">Nucleus</keyword>
<dbReference type="InterPro" id="IPR019339">
    <property type="entry name" value="CIR_N_dom"/>
</dbReference>
<keyword evidence="4" id="KW-0747">Spliceosome</keyword>
<feature type="compositionally biased region" description="Basic and acidic residues" evidence="9">
    <location>
        <begin position="228"/>
        <end position="237"/>
    </location>
</feature>
<feature type="coiled-coil region" evidence="8">
    <location>
        <begin position="27"/>
        <end position="57"/>
    </location>
</feature>
<gene>
    <name evidence="11" type="ORF">BWQ96_09392</name>
</gene>
<evidence type="ECO:0000313" key="11">
    <source>
        <dbReference type="EMBL" id="PXF40899.1"/>
    </source>
</evidence>
<evidence type="ECO:0000256" key="3">
    <source>
        <dbReference type="ARBA" id="ARBA00022664"/>
    </source>
</evidence>
<comment type="caution">
    <text evidence="11">The sequence shown here is derived from an EMBL/GenBank/DDBJ whole genome shotgun (WGS) entry which is preliminary data.</text>
</comment>
<feature type="compositionally biased region" description="Basic and acidic residues" evidence="9">
    <location>
        <begin position="177"/>
        <end position="210"/>
    </location>
</feature>
<dbReference type="PANTHER" id="PTHR16196:SF0">
    <property type="entry name" value="PRE-MRNA-SPLICING FACTOR CWC25 HOMOLOG"/>
    <property type="match status" value="1"/>
</dbReference>
<keyword evidence="12" id="KW-1185">Reference proteome</keyword>
<evidence type="ECO:0000259" key="10">
    <source>
        <dbReference type="SMART" id="SM01083"/>
    </source>
</evidence>
<dbReference type="SMART" id="SM01083">
    <property type="entry name" value="Cir_N"/>
    <property type="match status" value="1"/>
</dbReference>
<accession>A0A2V3IFM9</accession>
<comment type="subcellular location">
    <subcellularLocation>
        <location evidence="1">Nucleus</location>
    </subcellularLocation>
</comment>
<dbReference type="STRING" id="448386.A0A2V3IFM9"/>
<name>A0A2V3IFM9_9FLOR</name>
<evidence type="ECO:0000256" key="4">
    <source>
        <dbReference type="ARBA" id="ARBA00022728"/>
    </source>
</evidence>
<dbReference type="GO" id="GO:0000398">
    <property type="term" value="P:mRNA splicing, via spliceosome"/>
    <property type="evidence" value="ECO:0007669"/>
    <property type="project" value="TreeGrafter"/>
</dbReference>
<organism evidence="11 12">
    <name type="scientific">Gracilariopsis chorda</name>
    <dbReference type="NCBI Taxonomy" id="448386"/>
    <lineage>
        <taxon>Eukaryota</taxon>
        <taxon>Rhodophyta</taxon>
        <taxon>Florideophyceae</taxon>
        <taxon>Rhodymeniophycidae</taxon>
        <taxon>Gracilariales</taxon>
        <taxon>Gracilariaceae</taxon>
        <taxon>Gracilariopsis</taxon>
    </lineage>
</organism>
<keyword evidence="6" id="KW-0508">mRNA splicing</keyword>
<evidence type="ECO:0000256" key="7">
    <source>
        <dbReference type="ARBA" id="ARBA00023242"/>
    </source>
</evidence>
<evidence type="ECO:0000256" key="8">
    <source>
        <dbReference type="SAM" id="Coils"/>
    </source>
</evidence>
<evidence type="ECO:0000256" key="2">
    <source>
        <dbReference type="ARBA" id="ARBA00006695"/>
    </source>
</evidence>
<dbReference type="Pfam" id="PF10197">
    <property type="entry name" value="Cir_N"/>
    <property type="match status" value="1"/>
</dbReference>
<evidence type="ECO:0000256" key="6">
    <source>
        <dbReference type="ARBA" id="ARBA00023187"/>
    </source>
</evidence>
<dbReference type="Proteomes" id="UP000247409">
    <property type="component" value="Unassembled WGS sequence"/>
</dbReference>